<dbReference type="SUPFAM" id="SSF51735">
    <property type="entry name" value="NAD(P)-binding Rossmann-fold domains"/>
    <property type="match status" value="1"/>
</dbReference>
<feature type="domain" description="3-hydroxyacyl-CoA dehydrogenase NAD binding" evidence="5">
    <location>
        <begin position="11"/>
        <end position="186"/>
    </location>
</feature>
<dbReference type="Gene3D" id="1.10.1040.10">
    <property type="entry name" value="N-(1-d-carboxylethyl)-l-norvaline Dehydrogenase, domain 2"/>
    <property type="match status" value="1"/>
</dbReference>
<dbReference type="EMBL" id="CP036287">
    <property type="protein sequence ID" value="QDU69296.1"/>
    <property type="molecule type" value="Genomic_DNA"/>
</dbReference>
<dbReference type="AlphaFoldDB" id="A0A518BQR6"/>
<protein>
    <submittedName>
        <fullName evidence="6">Putative 3-hydroxybutyryl-CoA dehydrogenase</fullName>
        <ecNumber evidence="6">1.1.1.157</ecNumber>
    </submittedName>
</protein>
<organism evidence="6 7">
    <name type="scientific">Engelhardtia mirabilis</name>
    <dbReference type="NCBI Taxonomy" id="2528011"/>
    <lineage>
        <taxon>Bacteria</taxon>
        <taxon>Pseudomonadati</taxon>
        <taxon>Planctomycetota</taxon>
        <taxon>Planctomycetia</taxon>
        <taxon>Planctomycetia incertae sedis</taxon>
        <taxon>Engelhardtia</taxon>
    </lineage>
</organism>
<feature type="binding site" evidence="3">
    <location>
        <position position="277"/>
    </location>
    <ligand>
        <name>NAD(+)</name>
        <dbReference type="ChEBI" id="CHEBI:57540"/>
    </ligand>
</feature>
<feature type="binding site" evidence="3">
    <location>
        <position position="36"/>
    </location>
    <ligand>
        <name>NAD(+)</name>
        <dbReference type="ChEBI" id="CHEBI:57540"/>
    </ligand>
</feature>
<evidence type="ECO:0000313" key="7">
    <source>
        <dbReference type="Proteomes" id="UP000316921"/>
    </source>
</evidence>
<dbReference type="GO" id="GO:0006635">
    <property type="term" value="P:fatty acid beta-oxidation"/>
    <property type="evidence" value="ECO:0007669"/>
    <property type="project" value="TreeGrafter"/>
</dbReference>
<keyword evidence="3" id="KW-0520">NAD</keyword>
<dbReference type="EC" id="1.1.1.157" evidence="6"/>
<feature type="binding site" evidence="3">
    <location>
        <begin position="13"/>
        <end position="18"/>
    </location>
    <ligand>
        <name>NAD(+)</name>
        <dbReference type="ChEBI" id="CHEBI:57540"/>
    </ligand>
</feature>
<sequence>MDANTIERALIIGAGTMGHGIAQVLAMIGIETRLADVNEAALESAMAKVRANLDKGVDKGKVEAHVRDAALARLSTTTDLAGGSAGVHCVIEAVPERLELKQGILSDLGARLGPDVLLASNTSSLPLTEIAKVVPHPERVVGMHFFNPVHIMKLVEVVRADQSSDAAVAATVGLATRMGKDPITVIDRPGFASSRLGIAIGMEAIRMVEEGVASAQDIDKAMTLGYGFPMGPLKLTDLVGLDVRLSIADYLSEALGPRFEPPALLRQMVERGELGKKSGQGFYDWS</sequence>
<feature type="binding site" evidence="3">
    <location>
        <position position="96"/>
    </location>
    <ligand>
        <name>NAD(+)</name>
        <dbReference type="ChEBI" id="CHEBI:57540"/>
    </ligand>
</feature>
<feature type="binding site" evidence="3">
    <location>
        <position position="147"/>
    </location>
    <ligand>
        <name>NAD(+)</name>
        <dbReference type="ChEBI" id="CHEBI:57540"/>
    </ligand>
</feature>
<dbReference type="Gene3D" id="3.40.50.720">
    <property type="entry name" value="NAD(P)-binding Rossmann-like Domain"/>
    <property type="match status" value="1"/>
</dbReference>
<proteinExistence type="predicted"/>
<dbReference type="PIRSF" id="PIRSF000105">
    <property type="entry name" value="HCDH"/>
    <property type="match status" value="1"/>
</dbReference>
<dbReference type="Proteomes" id="UP000316921">
    <property type="component" value="Chromosome"/>
</dbReference>
<keyword evidence="1 6" id="KW-0560">Oxidoreductase</keyword>
<dbReference type="GO" id="GO:0008691">
    <property type="term" value="F:3-hydroxybutyryl-CoA dehydrogenase activity"/>
    <property type="evidence" value="ECO:0007669"/>
    <property type="project" value="UniProtKB-EC"/>
</dbReference>
<dbReference type="SUPFAM" id="SSF48179">
    <property type="entry name" value="6-phosphogluconate dehydrogenase C-terminal domain-like"/>
    <property type="match status" value="1"/>
</dbReference>
<dbReference type="PANTHER" id="PTHR48075">
    <property type="entry name" value="3-HYDROXYACYL-COA DEHYDROGENASE FAMILY PROTEIN"/>
    <property type="match status" value="1"/>
</dbReference>
<dbReference type="RefSeq" id="WP_145069071.1">
    <property type="nucleotide sequence ID" value="NZ_CP036287.1"/>
</dbReference>
<dbReference type="InterPro" id="IPR022694">
    <property type="entry name" value="3-OHacyl-CoA_DH"/>
</dbReference>
<dbReference type="InterPro" id="IPR008927">
    <property type="entry name" value="6-PGluconate_DH-like_C_sf"/>
</dbReference>
<keyword evidence="7" id="KW-1185">Reference proteome</keyword>
<dbReference type="InterPro" id="IPR006108">
    <property type="entry name" value="3HC_DH_C"/>
</dbReference>
<feature type="site" description="Important for catalytic activity" evidence="2">
    <location>
        <position position="144"/>
    </location>
</feature>
<feature type="binding site" evidence="3">
    <location>
        <position position="101"/>
    </location>
    <ligand>
        <name>NAD(+)</name>
        <dbReference type="ChEBI" id="CHEBI:57540"/>
    </ligand>
</feature>
<dbReference type="InterPro" id="IPR013328">
    <property type="entry name" value="6PGD_dom2"/>
</dbReference>
<evidence type="ECO:0000313" key="6">
    <source>
        <dbReference type="EMBL" id="QDU69296.1"/>
    </source>
</evidence>
<accession>A0A518BQR6</accession>
<dbReference type="KEGG" id="pbap:Pla133_44150"/>
<evidence type="ECO:0000259" key="5">
    <source>
        <dbReference type="Pfam" id="PF02737"/>
    </source>
</evidence>
<name>A0A518BQR6_9BACT</name>
<evidence type="ECO:0000259" key="4">
    <source>
        <dbReference type="Pfam" id="PF00725"/>
    </source>
</evidence>
<evidence type="ECO:0000256" key="3">
    <source>
        <dbReference type="PIRSR" id="PIRSR000105-2"/>
    </source>
</evidence>
<dbReference type="InterPro" id="IPR006176">
    <property type="entry name" value="3-OHacyl-CoA_DH_NAD-bd"/>
</dbReference>
<dbReference type="PANTHER" id="PTHR48075:SF5">
    <property type="entry name" value="3-HYDROXYBUTYRYL-COA DEHYDROGENASE"/>
    <property type="match status" value="1"/>
</dbReference>
<dbReference type="FunFam" id="3.40.50.720:FF:000009">
    <property type="entry name" value="Fatty oxidation complex, alpha subunit"/>
    <property type="match status" value="1"/>
</dbReference>
<reference evidence="6 7" key="1">
    <citation type="submission" date="2019-02" db="EMBL/GenBank/DDBJ databases">
        <title>Deep-cultivation of Planctomycetes and their phenomic and genomic characterization uncovers novel biology.</title>
        <authorList>
            <person name="Wiegand S."/>
            <person name="Jogler M."/>
            <person name="Boedeker C."/>
            <person name="Pinto D."/>
            <person name="Vollmers J."/>
            <person name="Rivas-Marin E."/>
            <person name="Kohn T."/>
            <person name="Peeters S.H."/>
            <person name="Heuer A."/>
            <person name="Rast P."/>
            <person name="Oberbeckmann S."/>
            <person name="Bunk B."/>
            <person name="Jeske O."/>
            <person name="Meyerdierks A."/>
            <person name="Storesund J.E."/>
            <person name="Kallscheuer N."/>
            <person name="Luecker S."/>
            <person name="Lage O.M."/>
            <person name="Pohl T."/>
            <person name="Merkel B.J."/>
            <person name="Hornburger P."/>
            <person name="Mueller R.-W."/>
            <person name="Bruemmer F."/>
            <person name="Labrenz M."/>
            <person name="Spormann A.M."/>
            <person name="Op den Camp H."/>
            <person name="Overmann J."/>
            <person name="Amann R."/>
            <person name="Jetten M.S.M."/>
            <person name="Mascher T."/>
            <person name="Medema M.H."/>
            <person name="Devos D.P."/>
            <person name="Kaster A.-K."/>
            <person name="Ovreas L."/>
            <person name="Rohde M."/>
            <person name="Galperin M.Y."/>
            <person name="Jogler C."/>
        </authorList>
    </citation>
    <scope>NUCLEOTIDE SEQUENCE [LARGE SCALE GENOMIC DNA]</scope>
    <source>
        <strain evidence="6 7">Pla133</strain>
    </source>
</reference>
<dbReference type="Pfam" id="PF00725">
    <property type="entry name" value="3HCDH"/>
    <property type="match status" value="1"/>
</dbReference>
<dbReference type="InterPro" id="IPR036291">
    <property type="entry name" value="NAD(P)-bd_dom_sf"/>
</dbReference>
<dbReference type="Pfam" id="PF02737">
    <property type="entry name" value="3HCDH_N"/>
    <property type="match status" value="1"/>
</dbReference>
<feature type="binding site" evidence="3">
    <location>
        <position position="123"/>
    </location>
    <ligand>
        <name>NAD(+)</name>
        <dbReference type="ChEBI" id="CHEBI:57540"/>
    </ligand>
</feature>
<gene>
    <name evidence="6" type="primary">mmgB_3</name>
    <name evidence="6" type="ORF">Pla133_44150</name>
</gene>
<evidence type="ECO:0000256" key="2">
    <source>
        <dbReference type="PIRSR" id="PIRSR000105-1"/>
    </source>
</evidence>
<feature type="domain" description="3-hydroxyacyl-CoA dehydrogenase C-terminal" evidence="4">
    <location>
        <begin position="190"/>
        <end position="285"/>
    </location>
</feature>
<evidence type="ECO:0000256" key="1">
    <source>
        <dbReference type="ARBA" id="ARBA00023002"/>
    </source>
</evidence>
<dbReference type="GO" id="GO:0070403">
    <property type="term" value="F:NAD+ binding"/>
    <property type="evidence" value="ECO:0007669"/>
    <property type="project" value="InterPro"/>
</dbReference>